<keyword evidence="3" id="KW-1185">Reference proteome</keyword>
<reference evidence="2" key="1">
    <citation type="submission" date="2021-06" db="EMBL/GenBank/DDBJ databases">
        <authorList>
            <person name="Kallberg Y."/>
            <person name="Tangrot J."/>
            <person name="Rosling A."/>
        </authorList>
    </citation>
    <scope>NUCLEOTIDE SEQUENCE</scope>
    <source>
        <strain evidence="2">IN212</strain>
    </source>
</reference>
<protein>
    <submittedName>
        <fullName evidence="2">9540_t:CDS:1</fullName>
    </submittedName>
</protein>
<name>A0A9N9D417_9GLOM</name>
<dbReference type="AlphaFoldDB" id="A0A9N9D417"/>
<comment type="caution">
    <text evidence="2">The sequence shown here is derived from an EMBL/GenBank/DDBJ whole genome shotgun (WGS) entry which is preliminary data.</text>
</comment>
<dbReference type="OrthoDB" id="10628499at2759"/>
<evidence type="ECO:0000313" key="2">
    <source>
        <dbReference type="EMBL" id="CAG8622232.1"/>
    </source>
</evidence>
<accession>A0A9N9D417</accession>
<feature type="non-terminal residue" evidence="2">
    <location>
        <position position="173"/>
    </location>
</feature>
<evidence type="ECO:0000313" key="3">
    <source>
        <dbReference type="Proteomes" id="UP000789396"/>
    </source>
</evidence>
<feature type="domain" description="DUF6570" evidence="1">
    <location>
        <begin position="71"/>
        <end position="119"/>
    </location>
</feature>
<organism evidence="2 3">
    <name type="scientific">Racocetra fulgida</name>
    <dbReference type="NCBI Taxonomy" id="60492"/>
    <lineage>
        <taxon>Eukaryota</taxon>
        <taxon>Fungi</taxon>
        <taxon>Fungi incertae sedis</taxon>
        <taxon>Mucoromycota</taxon>
        <taxon>Glomeromycotina</taxon>
        <taxon>Glomeromycetes</taxon>
        <taxon>Diversisporales</taxon>
        <taxon>Gigasporaceae</taxon>
        <taxon>Racocetra</taxon>
    </lineage>
</organism>
<dbReference type="EMBL" id="CAJVPZ010010680">
    <property type="protein sequence ID" value="CAG8622232.1"/>
    <property type="molecule type" value="Genomic_DNA"/>
</dbReference>
<dbReference type="Pfam" id="PF20209">
    <property type="entry name" value="DUF6570"/>
    <property type="match status" value="1"/>
</dbReference>
<dbReference type="InterPro" id="IPR046700">
    <property type="entry name" value="DUF6570"/>
</dbReference>
<evidence type="ECO:0000259" key="1">
    <source>
        <dbReference type="Pfam" id="PF20209"/>
    </source>
</evidence>
<sequence>ATQKSRERNKIAISNENRVNIQQSQEQQQTEAVVYINPSPAINTSELEQDLLRKFFEKIDKLKCILCSVYNKKNNMDLEEVPEKLQGLTEVEEMLISQVFTIMLVYQLHGGQYGYHGYIDSQLPQVQSEQNSDIDNDDMITRTFVPSLPSTYREDAAINNILNRLRNENSPIL</sequence>
<gene>
    <name evidence="2" type="ORF">RFULGI_LOCUS7406</name>
</gene>
<dbReference type="Proteomes" id="UP000789396">
    <property type="component" value="Unassembled WGS sequence"/>
</dbReference>
<proteinExistence type="predicted"/>